<dbReference type="Proteomes" id="UP000001036">
    <property type="component" value="Chromosome"/>
</dbReference>
<feature type="region of interest" description="Disordered" evidence="1">
    <location>
        <begin position="1"/>
        <end position="33"/>
    </location>
</feature>
<dbReference type="RefSeq" id="WP_012488554.1">
    <property type="nucleotide sequence ID" value="NC_010995.1"/>
</dbReference>
<dbReference type="HOGENOM" id="CLU_203750_0_0_6"/>
<feature type="compositionally biased region" description="Basic and acidic residues" evidence="1">
    <location>
        <begin position="1"/>
        <end position="31"/>
    </location>
</feature>
<dbReference type="STRING" id="498211.CJA_2973"/>
<dbReference type="OrthoDB" id="5704405at2"/>
<evidence type="ECO:0000256" key="1">
    <source>
        <dbReference type="SAM" id="MobiDB-lite"/>
    </source>
</evidence>
<keyword evidence="3" id="KW-1185">Reference proteome</keyword>
<sequence>MATKPEDVLKHFEQLNESQESHEQEKEHSLRENALNRAQNPLHLQAGTAFDWEDMDLWAQELERLDREGPGLSDKGKNTQE</sequence>
<evidence type="ECO:0000313" key="2">
    <source>
        <dbReference type="EMBL" id="ACE82685.1"/>
    </source>
</evidence>
<reference evidence="2 3" key="1">
    <citation type="journal article" date="2008" name="J. Bacteriol.">
        <title>Insights into plant cell wall degradation from the genome sequence of the soil bacterium Cellvibrio japonicus.</title>
        <authorList>
            <person name="Deboy R.T."/>
            <person name="Mongodin E.F."/>
            <person name="Fouts D.E."/>
            <person name="Tailford L.E."/>
            <person name="Khouri H."/>
            <person name="Emerson J.B."/>
            <person name="Mohamoud Y."/>
            <person name="Watkins K."/>
            <person name="Henrissat B."/>
            <person name="Gilbert H.J."/>
            <person name="Nelson K.E."/>
        </authorList>
    </citation>
    <scope>NUCLEOTIDE SEQUENCE [LARGE SCALE GENOMIC DNA]</scope>
    <source>
        <strain evidence="2 3">Ueda107</strain>
    </source>
</reference>
<proteinExistence type="predicted"/>
<dbReference type="eggNOG" id="ENOG5031V27">
    <property type="taxonomic scope" value="Bacteria"/>
</dbReference>
<protein>
    <submittedName>
        <fullName evidence="2">Uncharacterized protein</fullName>
    </submittedName>
</protein>
<evidence type="ECO:0000313" key="3">
    <source>
        <dbReference type="Proteomes" id="UP000001036"/>
    </source>
</evidence>
<name>B3PCR3_CELJU</name>
<dbReference type="KEGG" id="cja:CJA_2973"/>
<accession>B3PCR3</accession>
<gene>
    <name evidence="2" type="ordered locus">CJA_2973</name>
</gene>
<organism evidence="2 3">
    <name type="scientific">Cellvibrio japonicus (strain Ueda107)</name>
    <name type="common">Pseudomonas fluorescens subsp. cellulosa</name>
    <dbReference type="NCBI Taxonomy" id="498211"/>
    <lineage>
        <taxon>Bacteria</taxon>
        <taxon>Pseudomonadati</taxon>
        <taxon>Pseudomonadota</taxon>
        <taxon>Gammaproteobacteria</taxon>
        <taxon>Cellvibrionales</taxon>
        <taxon>Cellvibrionaceae</taxon>
        <taxon>Cellvibrio</taxon>
    </lineage>
</organism>
<dbReference type="EMBL" id="CP000934">
    <property type="protein sequence ID" value="ACE82685.1"/>
    <property type="molecule type" value="Genomic_DNA"/>
</dbReference>
<dbReference type="AlphaFoldDB" id="B3PCR3"/>